<evidence type="ECO:0000256" key="1">
    <source>
        <dbReference type="ARBA" id="ARBA00004816"/>
    </source>
</evidence>
<comment type="caution">
    <text evidence="8">The sequence shown here is derived from an EMBL/GenBank/DDBJ whole genome shotgun (WGS) entry which is preliminary data.</text>
</comment>
<evidence type="ECO:0000256" key="2">
    <source>
        <dbReference type="ARBA" id="ARBA00009473"/>
    </source>
</evidence>
<evidence type="ECO:0000256" key="6">
    <source>
        <dbReference type="ARBA" id="ARBA00048791"/>
    </source>
</evidence>
<evidence type="ECO:0000313" key="8">
    <source>
        <dbReference type="EMBL" id="MFC5294486.1"/>
    </source>
</evidence>
<dbReference type="Gene3D" id="3.20.20.70">
    <property type="entry name" value="Aldolase class I"/>
    <property type="match status" value="1"/>
</dbReference>
<name>A0ABW0F7N1_9HYPH</name>
<dbReference type="EC" id="4.1.2.4" evidence="3 7"/>
<dbReference type="PANTHER" id="PTHR10889:SF3">
    <property type="entry name" value="DEOXYRIBOSE-PHOSPHATE ALDOLASE"/>
    <property type="match status" value="1"/>
</dbReference>
<proteinExistence type="inferred from homology"/>
<dbReference type="GO" id="GO:0004139">
    <property type="term" value="F:deoxyribose-phosphate aldolase activity"/>
    <property type="evidence" value="ECO:0007669"/>
    <property type="project" value="UniProtKB-EC"/>
</dbReference>
<organism evidence="8 9">
    <name type="scientific">Bosea minatitlanensis</name>
    <dbReference type="NCBI Taxonomy" id="128782"/>
    <lineage>
        <taxon>Bacteria</taxon>
        <taxon>Pseudomonadati</taxon>
        <taxon>Pseudomonadota</taxon>
        <taxon>Alphaproteobacteria</taxon>
        <taxon>Hyphomicrobiales</taxon>
        <taxon>Boseaceae</taxon>
        <taxon>Bosea</taxon>
    </lineage>
</organism>
<keyword evidence="9" id="KW-1185">Reference proteome</keyword>
<dbReference type="InterPro" id="IPR013785">
    <property type="entry name" value="Aldolase_TIM"/>
</dbReference>
<dbReference type="PANTHER" id="PTHR10889">
    <property type="entry name" value="DEOXYRIBOSE-PHOSPHATE ALDOLASE"/>
    <property type="match status" value="1"/>
</dbReference>
<dbReference type="Pfam" id="PF01791">
    <property type="entry name" value="DeoC"/>
    <property type="match status" value="1"/>
</dbReference>
<evidence type="ECO:0000256" key="7">
    <source>
        <dbReference type="NCBIfam" id="TIGR00126"/>
    </source>
</evidence>
<gene>
    <name evidence="8" type="primary">deoC</name>
    <name evidence="8" type="ORF">ACFPK2_15975</name>
</gene>
<dbReference type="SMART" id="SM01133">
    <property type="entry name" value="DeoC"/>
    <property type="match status" value="1"/>
</dbReference>
<reference evidence="9" key="1">
    <citation type="journal article" date="2019" name="Int. J. Syst. Evol. Microbiol.">
        <title>The Global Catalogue of Microorganisms (GCM) 10K type strain sequencing project: providing services to taxonomists for standard genome sequencing and annotation.</title>
        <authorList>
            <consortium name="The Broad Institute Genomics Platform"/>
            <consortium name="The Broad Institute Genome Sequencing Center for Infectious Disease"/>
            <person name="Wu L."/>
            <person name="Ma J."/>
        </authorList>
    </citation>
    <scope>NUCLEOTIDE SEQUENCE [LARGE SCALE GENOMIC DNA]</scope>
    <source>
        <strain evidence="9">CGMCC 1.15643</strain>
    </source>
</reference>
<dbReference type="Proteomes" id="UP001595976">
    <property type="component" value="Unassembled WGS sequence"/>
</dbReference>
<evidence type="ECO:0000256" key="5">
    <source>
        <dbReference type="ARBA" id="ARBA00023270"/>
    </source>
</evidence>
<comment type="similarity">
    <text evidence="2">Belongs to the DeoC/FbaB aldolase family. DeoC type 2 subfamily.</text>
</comment>
<protein>
    <recommendedName>
        <fullName evidence="3 7">Deoxyribose-phosphate aldolase</fullName>
        <ecNumber evidence="3 7">4.1.2.4</ecNumber>
    </recommendedName>
</protein>
<dbReference type="RefSeq" id="WP_260349033.1">
    <property type="nucleotide sequence ID" value="NZ_JAOAOS010000007.1"/>
</dbReference>
<evidence type="ECO:0000256" key="4">
    <source>
        <dbReference type="ARBA" id="ARBA00023239"/>
    </source>
</evidence>
<sequence length="260" mass="26138">MAMSDEARANGILARRALALLDLTDLAEDATAEGARALCRRAVCGPVPVAAVCLWPRFVAVAREALGDGPVRIATVVNFPDGDSPVAAVIGETGAALAAGADEIDLVLPWRAVLAGDTAAGSAMVRDVKARCGDRLLKVILETGEYPDPDSVTVAAGLAIAAGADFIKTSTGKTAHSASLPAARAMLGVIAGAGRPVGLKPSGGIRTLADAKAYLDLADAIMGPDWATPRSFRFGASGLYGALIGAMDGGPAGQATTGSY</sequence>
<dbReference type="InterPro" id="IPR011343">
    <property type="entry name" value="DeoC"/>
</dbReference>
<dbReference type="InterPro" id="IPR002915">
    <property type="entry name" value="DeoC/FbaB/LacD_aldolase"/>
</dbReference>
<comment type="catalytic activity">
    <reaction evidence="6">
        <text>2-deoxy-D-ribose 5-phosphate = D-glyceraldehyde 3-phosphate + acetaldehyde</text>
        <dbReference type="Rhea" id="RHEA:12821"/>
        <dbReference type="ChEBI" id="CHEBI:15343"/>
        <dbReference type="ChEBI" id="CHEBI:59776"/>
        <dbReference type="ChEBI" id="CHEBI:62877"/>
        <dbReference type="EC" id="4.1.2.4"/>
    </reaction>
</comment>
<evidence type="ECO:0000256" key="3">
    <source>
        <dbReference type="ARBA" id="ARBA00012515"/>
    </source>
</evidence>
<dbReference type="SUPFAM" id="SSF51569">
    <property type="entry name" value="Aldolase"/>
    <property type="match status" value="1"/>
</dbReference>
<accession>A0ABW0F7N1</accession>
<evidence type="ECO:0000313" key="9">
    <source>
        <dbReference type="Proteomes" id="UP001595976"/>
    </source>
</evidence>
<keyword evidence="4 8" id="KW-0456">Lyase</keyword>
<comment type="pathway">
    <text evidence="1">Carbohydrate degradation; 2-deoxy-D-ribose 1-phosphate degradation; D-glyceraldehyde 3-phosphate and acetaldehyde from 2-deoxy-alpha-D-ribose 1-phosphate: step 2/2.</text>
</comment>
<dbReference type="EMBL" id="JBHSLI010000006">
    <property type="protein sequence ID" value="MFC5294486.1"/>
    <property type="molecule type" value="Genomic_DNA"/>
</dbReference>
<dbReference type="PIRSF" id="PIRSF001357">
    <property type="entry name" value="DeoC"/>
    <property type="match status" value="1"/>
</dbReference>
<dbReference type="NCBIfam" id="TIGR00126">
    <property type="entry name" value="deoC"/>
    <property type="match status" value="1"/>
</dbReference>
<keyword evidence="5" id="KW-0704">Schiff base</keyword>